<feature type="compositionally biased region" description="Polar residues" evidence="6">
    <location>
        <begin position="28"/>
        <end position="37"/>
    </location>
</feature>
<dbReference type="PANTHER" id="PTHR12748">
    <property type="entry name" value="ORIGIN RECOGNITION COMPLEX SUBUNIT 3"/>
    <property type="match status" value="1"/>
</dbReference>
<evidence type="ECO:0000256" key="1">
    <source>
        <dbReference type="ARBA" id="ARBA00004123"/>
    </source>
</evidence>
<dbReference type="PANTHER" id="PTHR12748:SF0">
    <property type="entry name" value="ORIGIN RECOGNITION COMPLEX SUBUNIT 3"/>
    <property type="match status" value="1"/>
</dbReference>
<feature type="compositionally biased region" description="Polar residues" evidence="6">
    <location>
        <begin position="669"/>
        <end position="700"/>
    </location>
</feature>
<dbReference type="Pfam" id="PF18137">
    <property type="entry name" value="WHD_ORC"/>
    <property type="match status" value="1"/>
</dbReference>
<name>A0ABP0XMI6_9BRYO</name>
<evidence type="ECO:0000313" key="9">
    <source>
        <dbReference type="EMBL" id="CAK9278953.1"/>
    </source>
</evidence>
<dbReference type="EMBL" id="OZ020104">
    <property type="protein sequence ID" value="CAK9278953.1"/>
    <property type="molecule type" value="Genomic_DNA"/>
</dbReference>
<keyword evidence="10" id="KW-1185">Reference proteome</keyword>
<feature type="compositionally biased region" description="Polar residues" evidence="6">
    <location>
        <begin position="937"/>
        <end position="949"/>
    </location>
</feature>
<feature type="compositionally biased region" description="Polar residues" evidence="6">
    <location>
        <begin position="718"/>
        <end position="727"/>
    </location>
</feature>
<protein>
    <recommendedName>
        <fullName evidence="11">Origin recognition complex subunit 3</fullName>
    </recommendedName>
</protein>
<feature type="compositionally biased region" description="Pro residues" evidence="6">
    <location>
        <begin position="38"/>
        <end position="49"/>
    </location>
</feature>
<evidence type="ECO:0000313" key="10">
    <source>
        <dbReference type="Proteomes" id="UP001497444"/>
    </source>
</evidence>
<feature type="region of interest" description="Disordered" evidence="6">
    <location>
        <begin position="936"/>
        <end position="975"/>
    </location>
</feature>
<evidence type="ECO:0000256" key="3">
    <source>
        <dbReference type="ARBA" id="ARBA00022705"/>
    </source>
</evidence>
<dbReference type="Pfam" id="PF07034">
    <property type="entry name" value="ORC3_N"/>
    <property type="match status" value="1"/>
</dbReference>
<dbReference type="Proteomes" id="UP001497444">
    <property type="component" value="Chromosome 9"/>
</dbReference>
<evidence type="ECO:0000259" key="8">
    <source>
        <dbReference type="Pfam" id="PF18137"/>
    </source>
</evidence>
<keyword evidence="5" id="KW-0539">Nucleus</keyword>
<evidence type="ECO:0008006" key="11">
    <source>
        <dbReference type="Google" id="ProtNLM"/>
    </source>
</evidence>
<evidence type="ECO:0000256" key="2">
    <source>
        <dbReference type="ARBA" id="ARBA00010977"/>
    </source>
</evidence>
<feature type="region of interest" description="Disordered" evidence="6">
    <location>
        <begin position="669"/>
        <end position="752"/>
    </location>
</feature>
<organism evidence="9 10">
    <name type="scientific">Sphagnum jensenii</name>
    <dbReference type="NCBI Taxonomy" id="128206"/>
    <lineage>
        <taxon>Eukaryota</taxon>
        <taxon>Viridiplantae</taxon>
        <taxon>Streptophyta</taxon>
        <taxon>Embryophyta</taxon>
        <taxon>Bryophyta</taxon>
        <taxon>Sphagnophytina</taxon>
        <taxon>Sphagnopsida</taxon>
        <taxon>Sphagnales</taxon>
        <taxon>Sphagnaceae</taxon>
        <taxon>Sphagnum</taxon>
    </lineage>
</organism>
<comment type="subcellular location">
    <subcellularLocation>
        <location evidence="1">Nucleus</location>
    </subcellularLocation>
</comment>
<feature type="domain" description="Origin recognition complex subunit 3 winged helix C-terminal" evidence="8">
    <location>
        <begin position="1036"/>
        <end position="1166"/>
    </location>
</feature>
<comment type="similarity">
    <text evidence="2">Belongs to the ORC3 family.</text>
</comment>
<feature type="compositionally biased region" description="Low complexity" evidence="6">
    <location>
        <begin position="817"/>
        <end position="849"/>
    </location>
</feature>
<evidence type="ECO:0000256" key="5">
    <source>
        <dbReference type="ARBA" id="ARBA00023242"/>
    </source>
</evidence>
<dbReference type="InterPro" id="IPR020795">
    <property type="entry name" value="ORC3"/>
</dbReference>
<feature type="region of interest" description="Disordered" evidence="6">
    <location>
        <begin position="26"/>
        <end position="49"/>
    </location>
</feature>
<evidence type="ECO:0000256" key="6">
    <source>
        <dbReference type="SAM" id="MobiDB-lite"/>
    </source>
</evidence>
<keyword evidence="4" id="KW-0238">DNA-binding</keyword>
<evidence type="ECO:0000256" key="4">
    <source>
        <dbReference type="ARBA" id="ARBA00023125"/>
    </source>
</evidence>
<dbReference type="InterPro" id="IPR040855">
    <property type="entry name" value="ORC_WH_C"/>
</dbReference>
<feature type="region of interest" description="Disordered" evidence="6">
    <location>
        <begin position="1099"/>
        <end position="1123"/>
    </location>
</feature>
<accession>A0ABP0XMI6</accession>
<feature type="region of interest" description="Disordered" evidence="6">
    <location>
        <begin position="776"/>
        <end position="903"/>
    </location>
</feature>
<gene>
    <name evidence="9" type="ORF">CSSPJE1EN1_LOCUS24431</name>
</gene>
<evidence type="ECO:0000259" key="7">
    <source>
        <dbReference type="Pfam" id="PF07034"/>
    </source>
</evidence>
<reference evidence="9" key="1">
    <citation type="submission" date="2024-02" db="EMBL/GenBank/DDBJ databases">
        <authorList>
            <consortium name="ELIXIR-Norway"/>
            <consortium name="Elixir Norway"/>
        </authorList>
    </citation>
    <scope>NUCLEOTIDE SEQUENCE</scope>
</reference>
<feature type="domain" description="Origin recognition complex subunit 3 N-terminal" evidence="7">
    <location>
        <begin position="126"/>
        <end position="463"/>
    </location>
</feature>
<dbReference type="InterPro" id="IPR045667">
    <property type="entry name" value="ORC3_N"/>
</dbReference>
<sequence>MNPTQCNSPRVSPLLPIAGDKTKGCNIANKQTGTTPRAPNPNPNPNPSFFPPTSEIRGVVLRLGASLCGSPYPLPAPLPCLLLSFFFCRLYLSSVFFCLFVSSSSRKMPAFAVVAEEEHEENDATDLLHQSCFVLHGGGAAPKEEEEVQQTSLPMILEDELQCCGVWRMQAFNIVWGRLETLAQATLEEQNEESYKEIVRWVCNRQFCDAQQQLYRSAGFTAIHAIQQQESGGIFKKGPHMVGSFNKQLHTGFLFLGGVDLSDHENTFKGLATYLREHKCHVARLLPCDFPVRCHIGVPLSSLLRQFVQVNVETTDMEILAAWYAEPSNSGHPVVITIENVERCNSAILAELIVLLSEWSAEIPIVLVMGVATTADFLQGCLPSHALARLNAQRFDLKTPLERLEAVVKAVLVESFSAFEIGHGVAQFITHFFLRHDLTISSFIRSLKVVCMEHFCNEPLSFLSEQLLKCRSQVELENQCATLPTELLQLAEGLPSVKRHFSSSGAEEEDGNVCISKHVAARLWALREQKQLWSMALLCVYEVGRHAGLRFLDLFCEALHTTLSSSSEIEKVPAESFLSSNLPQRMTSCGSSRGWQELKLKIREMSVPILRSLLEEWKKITSNATKLHSEISAVYNKIMGEEKLEHPTQSHMATSRVGATQALPTVVLQTPDQPENGSHLGQQVTNGSLTKEFPASSSPGNKRYKKSGQVSHDLRNVGGSSPASNLRRQPLHEESPQSPAIDLPKSPERRAPPVVCSVQETTVGCTSIVLPSSPERTFQVPGLQESPRCPAAASRSMKSLKKASSPPSKSPRKSPRRQTTTLLKSTDKISSSSPSDLRTRPNTRQTTTPLKSSLPEKAFPDLGLQGSPRRMSTRLLSKSPEKASAVPGMQFSPTQQIKSKSPKSLEKVPLVLTLQKSPRKTSGKLIQSPWKLKSPIATCSPSQQRSSATPDKVPAATQQAPHQAMGRSDLRKMASQNSLGNTRPGIMMMAPNQMVLDLLDHIVGQYLVPCQALPLHEIICFKDVTLLKQAITADTRQKVELDMLGSQLNLQCECCSPDGGLSGSMHDTCLVYHLSQEHGELINVHDWYQSFTAICCPPKASSDKQMSKRKDRRKGKRGRVEAESPTVLVDSTTLQARFTRATMELQLVGLLRMPKKGCPDFAQRVVLG</sequence>
<proteinExistence type="inferred from homology"/>
<dbReference type="CDD" id="cd20704">
    <property type="entry name" value="Orc3"/>
    <property type="match status" value="2"/>
</dbReference>
<keyword evidence="3" id="KW-0235">DNA replication</keyword>